<evidence type="ECO:0000256" key="11">
    <source>
        <dbReference type="ARBA" id="ARBA00023033"/>
    </source>
</evidence>
<keyword evidence="5 13" id="KW-0349">Heme</keyword>
<keyword evidence="11 14" id="KW-0503">Monooxygenase</keyword>
<feature type="transmembrane region" description="Helical" evidence="15">
    <location>
        <begin position="20"/>
        <end position="36"/>
    </location>
</feature>
<dbReference type="EMBL" id="ML213618">
    <property type="protein sequence ID" value="TFK35802.1"/>
    <property type="molecule type" value="Genomic_DNA"/>
</dbReference>
<keyword evidence="12 15" id="KW-0472">Membrane</keyword>
<dbReference type="PRINTS" id="PR00385">
    <property type="entry name" value="P450"/>
</dbReference>
<feature type="binding site" description="axial binding residue" evidence="13">
    <location>
        <position position="436"/>
    </location>
    <ligand>
        <name>heme</name>
        <dbReference type="ChEBI" id="CHEBI:30413"/>
    </ligand>
    <ligandPart>
        <name>Fe</name>
        <dbReference type="ChEBI" id="CHEBI:18248"/>
    </ligandPart>
</feature>
<dbReference type="GO" id="GO:0005506">
    <property type="term" value="F:iron ion binding"/>
    <property type="evidence" value="ECO:0007669"/>
    <property type="project" value="InterPro"/>
</dbReference>
<dbReference type="GO" id="GO:0016020">
    <property type="term" value="C:membrane"/>
    <property type="evidence" value="ECO:0007669"/>
    <property type="project" value="UniProtKB-SubCell"/>
</dbReference>
<keyword evidence="6 15" id="KW-0812">Transmembrane</keyword>
<dbReference type="InterPro" id="IPR017972">
    <property type="entry name" value="Cyt_P450_CS"/>
</dbReference>
<dbReference type="InterPro" id="IPR050121">
    <property type="entry name" value="Cytochrome_P450_monoxygenase"/>
</dbReference>
<sequence length="493" mass="56099">MAVSLHDLITSELRHFFPGPYLLALLFIIFFINRLLTPPAELRHLPCVPVIPLLWSFISGETENSRIKRLLLPFMQDEGEGAVLVYALGRWMVHILDPKIFKEVSDDLNQWPKEAPPTEMLFFRFIGKTNVVLSNGKTWQKHSKIIQSAFIRNLPIDGFSDLAEKLFKKMGEGGLIKWDDWTMRFTLDAIGTTILGYDFEALEDDNSSFLKQYVGVMEAMASPLYLIFPRLETLLPRHKVIKEVDSLIERFQDVLDYKRNNRGNDMLTYMLEQPGMTQEEYRDNMVTFFVAGHDTAAGAMASLVYYLARYPEYQERARKEVIKALGNDQPNTKNLNQIPFVHACIKEALRVNTPVTNPAPRISVSGGTVQGSNGKEYYIPPNTSIILSITSVHCNENYWTDAGTFYPDRFLGTSASDQARIDTLSWIPFSRGPRQCPARHFAMYELKTVAALMLKSWEWSLPIGSPHAKGIKNGLSPFGLSSPKNLFINFQKL</sequence>
<reference evidence="16 17" key="1">
    <citation type="journal article" date="2019" name="Nat. Ecol. Evol.">
        <title>Megaphylogeny resolves global patterns of mushroom evolution.</title>
        <authorList>
            <person name="Varga T."/>
            <person name="Krizsan K."/>
            <person name="Foldi C."/>
            <person name="Dima B."/>
            <person name="Sanchez-Garcia M."/>
            <person name="Sanchez-Ramirez S."/>
            <person name="Szollosi G.J."/>
            <person name="Szarkandi J.G."/>
            <person name="Papp V."/>
            <person name="Albert L."/>
            <person name="Andreopoulos W."/>
            <person name="Angelini C."/>
            <person name="Antonin V."/>
            <person name="Barry K.W."/>
            <person name="Bougher N.L."/>
            <person name="Buchanan P."/>
            <person name="Buyck B."/>
            <person name="Bense V."/>
            <person name="Catcheside P."/>
            <person name="Chovatia M."/>
            <person name="Cooper J."/>
            <person name="Damon W."/>
            <person name="Desjardin D."/>
            <person name="Finy P."/>
            <person name="Geml J."/>
            <person name="Haridas S."/>
            <person name="Hughes K."/>
            <person name="Justo A."/>
            <person name="Karasinski D."/>
            <person name="Kautmanova I."/>
            <person name="Kiss B."/>
            <person name="Kocsube S."/>
            <person name="Kotiranta H."/>
            <person name="LaButti K.M."/>
            <person name="Lechner B.E."/>
            <person name="Liimatainen K."/>
            <person name="Lipzen A."/>
            <person name="Lukacs Z."/>
            <person name="Mihaltcheva S."/>
            <person name="Morgado L.N."/>
            <person name="Niskanen T."/>
            <person name="Noordeloos M.E."/>
            <person name="Ohm R.A."/>
            <person name="Ortiz-Santana B."/>
            <person name="Ovrebo C."/>
            <person name="Racz N."/>
            <person name="Riley R."/>
            <person name="Savchenko A."/>
            <person name="Shiryaev A."/>
            <person name="Soop K."/>
            <person name="Spirin V."/>
            <person name="Szebenyi C."/>
            <person name="Tomsovsky M."/>
            <person name="Tulloss R.E."/>
            <person name="Uehling J."/>
            <person name="Grigoriev I.V."/>
            <person name="Vagvolgyi C."/>
            <person name="Papp T."/>
            <person name="Martin F.M."/>
            <person name="Miettinen O."/>
            <person name="Hibbett D.S."/>
            <person name="Nagy L.G."/>
        </authorList>
    </citation>
    <scope>NUCLEOTIDE SEQUENCE [LARGE SCALE GENOMIC DNA]</scope>
    <source>
        <strain evidence="16 17">CBS 166.37</strain>
    </source>
</reference>
<dbReference type="PRINTS" id="PR00463">
    <property type="entry name" value="EP450I"/>
</dbReference>
<evidence type="ECO:0000256" key="14">
    <source>
        <dbReference type="RuleBase" id="RU000461"/>
    </source>
</evidence>
<evidence type="ECO:0000256" key="9">
    <source>
        <dbReference type="ARBA" id="ARBA00023002"/>
    </source>
</evidence>
<dbReference type="AlphaFoldDB" id="A0A5C3LSP0"/>
<gene>
    <name evidence="16" type="ORF">BDQ12DRAFT_756682</name>
</gene>
<dbReference type="PANTHER" id="PTHR24305:SF166">
    <property type="entry name" value="CYTOCHROME P450 12A4, MITOCHONDRIAL-RELATED"/>
    <property type="match status" value="1"/>
</dbReference>
<evidence type="ECO:0000256" key="10">
    <source>
        <dbReference type="ARBA" id="ARBA00023004"/>
    </source>
</evidence>
<comment type="pathway">
    <text evidence="3">Secondary metabolite biosynthesis; terpenoid biosynthesis.</text>
</comment>
<evidence type="ECO:0000256" key="7">
    <source>
        <dbReference type="ARBA" id="ARBA00022723"/>
    </source>
</evidence>
<organism evidence="16 17">
    <name type="scientific">Crucibulum laeve</name>
    <dbReference type="NCBI Taxonomy" id="68775"/>
    <lineage>
        <taxon>Eukaryota</taxon>
        <taxon>Fungi</taxon>
        <taxon>Dikarya</taxon>
        <taxon>Basidiomycota</taxon>
        <taxon>Agaricomycotina</taxon>
        <taxon>Agaricomycetes</taxon>
        <taxon>Agaricomycetidae</taxon>
        <taxon>Agaricales</taxon>
        <taxon>Agaricineae</taxon>
        <taxon>Nidulariaceae</taxon>
        <taxon>Crucibulum</taxon>
    </lineage>
</organism>
<evidence type="ECO:0000256" key="6">
    <source>
        <dbReference type="ARBA" id="ARBA00022692"/>
    </source>
</evidence>
<evidence type="ECO:0000256" key="1">
    <source>
        <dbReference type="ARBA" id="ARBA00001971"/>
    </source>
</evidence>
<dbReference type="GO" id="GO:0016705">
    <property type="term" value="F:oxidoreductase activity, acting on paired donors, with incorporation or reduction of molecular oxygen"/>
    <property type="evidence" value="ECO:0007669"/>
    <property type="project" value="InterPro"/>
</dbReference>
<comment type="subcellular location">
    <subcellularLocation>
        <location evidence="2">Membrane</location>
    </subcellularLocation>
</comment>
<dbReference type="InterPro" id="IPR001128">
    <property type="entry name" value="Cyt_P450"/>
</dbReference>
<dbReference type="Pfam" id="PF00067">
    <property type="entry name" value="p450"/>
    <property type="match status" value="1"/>
</dbReference>
<dbReference type="Gene3D" id="1.10.630.10">
    <property type="entry name" value="Cytochrome P450"/>
    <property type="match status" value="1"/>
</dbReference>
<accession>A0A5C3LSP0</accession>
<comment type="similarity">
    <text evidence="4 14">Belongs to the cytochrome P450 family.</text>
</comment>
<dbReference type="GO" id="GO:0020037">
    <property type="term" value="F:heme binding"/>
    <property type="evidence" value="ECO:0007669"/>
    <property type="project" value="InterPro"/>
</dbReference>
<evidence type="ECO:0000313" key="16">
    <source>
        <dbReference type="EMBL" id="TFK35802.1"/>
    </source>
</evidence>
<dbReference type="PROSITE" id="PS00086">
    <property type="entry name" value="CYTOCHROME_P450"/>
    <property type="match status" value="1"/>
</dbReference>
<keyword evidence="7 13" id="KW-0479">Metal-binding</keyword>
<evidence type="ECO:0000256" key="3">
    <source>
        <dbReference type="ARBA" id="ARBA00004721"/>
    </source>
</evidence>
<dbReference type="InterPro" id="IPR036396">
    <property type="entry name" value="Cyt_P450_sf"/>
</dbReference>
<proteinExistence type="inferred from homology"/>
<evidence type="ECO:0000256" key="5">
    <source>
        <dbReference type="ARBA" id="ARBA00022617"/>
    </source>
</evidence>
<dbReference type="OrthoDB" id="1470350at2759"/>
<name>A0A5C3LSP0_9AGAR</name>
<dbReference type="STRING" id="68775.A0A5C3LSP0"/>
<dbReference type="PANTHER" id="PTHR24305">
    <property type="entry name" value="CYTOCHROME P450"/>
    <property type="match status" value="1"/>
</dbReference>
<evidence type="ECO:0000256" key="4">
    <source>
        <dbReference type="ARBA" id="ARBA00010617"/>
    </source>
</evidence>
<keyword evidence="9 14" id="KW-0560">Oxidoreductase</keyword>
<comment type="cofactor">
    <cofactor evidence="1 13">
        <name>heme</name>
        <dbReference type="ChEBI" id="CHEBI:30413"/>
    </cofactor>
</comment>
<keyword evidence="10 13" id="KW-0408">Iron</keyword>
<evidence type="ECO:0000256" key="2">
    <source>
        <dbReference type="ARBA" id="ARBA00004370"/>
    </source>
</evidence>
<evidence type="ECO:0000313" key="17">
    <source>
        <dbReference type="Proteomes" id="UP000308652"/>
    </source>
</evidence>
<dbReference type="Proteomes" id="UP000308652">
    <property type="component" value="Unassembled WGS sequence"/>
</dbReference>
<evidence type="ECO:0000256" key="8">
    <source>
        <dbReference type="ARBA" id="ARBA00022989"/>
    </source>
</evidence>
<dbReference type="SUPFAM" id="SSF48264">
    <property type="entry name" value="Cytochrome P450"/>
    <property type="match status" value="1"/>
</dbReference>
<keyword evidence="8 15" id="KW-1133">Transmembrane helix</keyword>
<dbReference type="InterPro" id="IPR002401">
    <property type="entry name" value="Cyt_P450_E_grp-I"/>
</dbReference>
<keyword evidence="17" id="KW-1185">Reference proteome</keyword>
<evidence type="ECO:0000256" key="12">
    <source>
        <dbReference type="ARBA" id="ARBA00023136"/>
    </source>
</evidence>
<evidence type="ECO:0000256" key="13">
    <source>
        <dbReference type="PIRSR" id="PIRSR602401-1"/>
    </source>
</evidence>
<dbReference type="GO" id="GO:0004497">
    <property type="term" value="F:monooxygenase activity"/>
    <property type="evidence" value="ECO:0007669"/>
    <property type="project" value="UniProtKB-KW"/>
</dbReference>
<protein>
    <submittedName>
        <fullName evidence="16">Cytochrome P450</fullName>
    </submittedName>
</protein>
<evidence type="ECO:0000256" key="15">
    <source>
        <dbReference type="SAM" id="Phobius"/>
    </source>
</evidence>